<dbReference type="Proteomes" id="UP000537260">
    <property type="component" value="Unassembled WGS sequence"/>
</dbReference>
<gene>
    <name evidence="1" type="ORF">HNR05_001500</name>
</gene>
<dbReference type="Gene3D" id="3.40.50.720">
    <property type="entry name" value="NAD(P)-binding Rossmann-like Domain"/>
    <property type="match status" value="1"/>
</dbReference>
<name>A0A7Z0EEW4_9MICO</name>
<reference evidence="1 2" key="1">
    <citation type="submission" date="2020-07" db="EMBL/GenBank/DDBJ databases">
        <title>Sequencing the genomes of 1000 actinobacteria strains.</title>
        <authorList>
            <person name="Klenk H.-P."/>
        </authorList>
    </citation>
    <scope>NUCLEOTIDE SEQUENCE [LARGE SCALE GENOMIC DNA]</scope>
    <source>
        <strain evidence="1 2">LI1</strain>
    </source>
</reference>
<dbReference type="NCBIfam" id="TIGR03882">
    <property type="entry name" value="cyclo_dehyd_2"/>
    <property type="match status" value="1"/>
</dbReference>
<organism evidence="1 2">
    <name type="scientific">Glaciibacter psychrotolerans</name>
    <dbReference type="NCBI Taxonomy" id="670054"/>
    <lineage>
        <taxon>Bacteria</taxon>
        <taxon>Bacillati</taxon>
        <taxon>Actinomycetota</taxon>
        <taxon>Actinomycetes</taxon>
        <taxon>Micrococcales</taxon>
        <taxon>Microbacteriaceae</taxon>
        <taxon>Glaciibacter</taxon>
    </lineage>
</organism>
<dbReference type="AlphaFoldDB" id="A0A7Z0EEW4"/>
<proteinExistence type="predicted"/>
<dbReference type="RefSeq" id="WP_179578427.1">
    <property type="nucleotide sequence ID" value="NZ_JACCFM010000001.1"/>
</dbReference>
<dbReference type="EMBL" id="JACCFM010000001">
    <property type="protein sequence ID" value="NYJ19709.1"/>
    <property type="molecule type" value="Genomic_DNA"/>
</dbReference>
<accession>A0A7Z0EEW4</accession>
<evidence type="ECO:0000313" key="1">
    <source>
        <dbReference type="EMBL" id="NYJ19709.1"/>
    </source>
</evidence>
<comment type="caution">
    <text evidence="1">The sequence shown here is derived from an EMBL/GenBank/DDBJ whole genome shotgun (WGS) entry which is preliminary data.</text>
</comment>
<protein>
    <submittedName>
        <fullName evidence="1">Bacteriocin biosynthesis cyclodehydratase domain-containing protein</fullName>
    </submittedName>
</protein>
<evidence type="ECO:0000313" key="2">
    <source>
        <dbReference type="Proteomes" id="UP000537260"/>
    </source>
</evidence>
<dbReference type="InterPro" id="IPR022291">
    <property type="entry name" value="Bacteriocin_synth_cyclodeHase"/>
</dbReference>
<sequence length="304" mass="32573">MVIRLNPRYPLVWRTPTSIQCGIDQPLAVIPVVGVALERVLSLLRSGVPRSAVVMMSRECGATDAELAALLRALRPVLEVTGEDRPGAVGSSLPVPTPPTLRVCVDGVGPTAALITRCLADLGYGVDHILPDDDAAHSATPKKRPGSGPALAVLVAHYALDPRRHAHWLRRDIPHLPVVFSDQEVRIGPLVEPGAGPCLRCIELHRVESDSAWPAIAYQLAGQTAPTETARSSLDVACRVAGLVQDRLHRGRSELTATSLGFDPATARLTRYAHRSHEQCGCRALSENATVRAGRADRDPMPTS</sequence>
<keyword evidence="2" id="KW-1185">Reference proteome</keyword>